<accession>H9B9F7</accession>
<dbReference type="InterPro" id="IPR053374">
    <property type="entry name" value="TCP-1_chaperonin"/>
</dbReference>
<comment type="subcellular location">
    <subcellularLocation>
        <location evidence="1">Cytoplasm</location>
    </subcellularLocation>
</comment>
<dbReference type="FunFam" id="1.10.560.10:FF:000070">
    <property type="entry name" value="Uncharacterized protein"/>
    <property type="match status" value="1"/>
</dbReference>
<comment type="similarity">
    <text evidence="2 9">Belongs to the TCP-1 chaperonin family.</text>
</comment>
<dbReference type="SUPFAM" id="SSF52029">
    <property type="entry name" value="GroEL apical domain-like"/>
    <property type="match status" value="1"/>
</dbReference>
<organism evidence="10">
    <name type="scientific">Eimeria tenella</name>
    <name type="common">Coccidian parasite</name>
    <dbReference type="NCBI Taxonomy" id="5802"/>
    <lineage>
        <taxon>Eukaryota</taxon>
        <taxon>Sar</taxon>
        <taxon>Alveolata</taxon>
        <taxon>Apicomplexa</taxon>
        <taxon>Conoidasida</taxon>
        <taxon>Coccidia</taxon>
        <taxon>Eucoccidiorida</taxon>
        <taxon>Eimeriorina</taxon>
        <taxon>Eimeriidae</taxon>
        <taxon>Eimeria</taxon>
    </lineage>
</organism>
<dbReference type="EMBL" id="JN987394">
    <property type="protein sequence ID" value="AET50617.1"/>
    <property type="molecule type" value="mRNA"/>
</dbReference>
<dbReference type="InterPro" id="IPR054827">
    <property type="entry name" value="thermosome_alpha"/>
</dbReference>
<dbReference type="Gene3D" id="3.30.260.10">
    <property type="entry name" value="TCP-1-like chaperonin intermediate domain"/>
    <property type="match status" value="1"/>
</dbReference>
<dbReference type="Pfam" id="PF00118">
    <property type="entry name" value="Cpn60_TCP1"/>
    <property type="match status" value="1"/>
</dbReference>
<dbReference type="Gene3D" id="1.10.560.10">
    <property type="entry name" value="GroEL-like equatorial domain"/>
    <property type="match status" value="1"/>
</dbReference>
<dbReference type="VEuPathDB" id="ToxoDB:ETH_00042415"/>
<dbReference type="PROSITE" id="PS00751">
    <property type="entry name" value="TCP1_2"/>
    <property type="match status" value="1"/>
</dbReference>
<dbReference type="FunFam" id="3.50.7.10:FF:000009">
    <property type="entry name" value="T-complex protein 1 subunit alpha"/>
    <property type="match status" value="1"/>
</dbReference>
<evidence type="ECO:0000313" key="10">
    <source>
        <dbReference type="EMBL" id="AET50617.1"/>
    </source>
</evidence>
<dbReference type="InterPro" id="IPR027409">
    <property type="entry name" value="GroEL-like_apical_dom_sf"/>
</dbReference>
<dbReference type="InterPro" id="IPR002423">
    <property type="entry name" value="Cpn60/GroEL/TCP-1"/>
</dbReference>
<keyword evidence="4" id="KW-0963">Cytoplasm</keyword>
<dbReference type="PROSITE" id="PS00750">
    <property type="entry name" value="TCP1_1"/>
    <property type="match status" value="1"/>
</dbReference>
<evidence type="ECO:0000256" key="2">
    <source>
        <dbReference type="ARBA" id="ARBA00008020"/>
    </source>
</evidence>
<dbReference type="GO" id="GO:0051082">
    <property type="term" value="F:unfolded protein binding"/>
    <property type="evidence" value="ECO:0007669"/>
    <property type="project" value="InterPro"/>
</dbReference>
<dbReference type="GO" id="GO:0005737">
    <property type="term" value="C:cytoplasm"/>
    <property type="evidence" value="ECO:0007669"/>
    <property type="project" value="UniProtKB-SubCell"/>
</dbReference>
<keyword evidence="7 9" id="KW-0143">Chaperone</keyword>
<dbReference type="SUPFAM" id="SSF54849">
    <property type="entry name" value="GroEL-intermediate domain like"/>
    <property type="match status" value="1"/>
</dbReference>
<dbReference type="InterPro" id="IPR027413">
    <property type="entry name" value="GROEL-like_equatorial_sf"/>
</dbReference>
<dbReference type="GO" id="GO:0005524">
    <property type="term" value="F:ATP binding"/>
    <property type="evidence" value="ECO:0007669"/>
    <property type="project" value="UniProtKB-KW"/>
</dbReference>
<dbReference type="PRINTS" id="PR00304">
    <property type="entry name" value="TCOMPLEXTCP1"/>
</dbReference>
<evidence type="ECO:0000256" key="1">
    <source>
        <dbReference type="ARBA" id="ARBA00004496"/>
    </source>
</evidence>
<dbReference type="GO" id="GO:0016887">
    <property type="term" value="F:ATP hydrolysis activity"/>
    <property type="evidence" value="ECO:0007669"/>
    <property type="project" value="InterPro"/>
</dbReference>
<dbReference type="Gene3D" id="3.50.7.10">
    <property type="entry name" value="GroEL"/>
    <property type="match status" value="1"/>
</dbReference>
<dbReference type="InterPro" id="IPR017998">
    <property type="entry name" value="Chaperone_TCP-1"/>
</dbReference>
<dbReference type="GO" id="GO:0140662">
    <property type="term" value="F:ATP-dependent protein folding chaperone"/>
    <property type="evidence" value="ECO:0007669"/>
    <property type="project" value="InterPro"/>
</dbReference>
<dbReference type="InterPro" id="IPR027410">
    <property type="entry name" value="TCP-1-like_intermed_sf"/>
</dbReference>
<dbReference type="VEuPathDB" id="ToxoDB:ETH2_1305400"/>
<dbReference type="InterPro" id="IPR002194">
    <property type="entry name" value="Chaperonin_TCP-1_CS"/>
</dbReference>
<dbReference type="PANTHER" id="PTHR11353">
    <property type="entry name" value="CHAPERONIN"/>
    <property type="match status" value="1"/>
</dbReference>
<dbReference type="VEuPathDB" id="ToxoDB:ETH_00039220"/>
<keyword evidence="5 9" id="KW-0547">Nucleotide-binding</keyword>
<name>H9B9F7_EIMTE</name>
<dbReference type="SUPFAM" id="SSF48592">
    <property type="entry name" value="GroEL equatorial domain-like"/>
    <property type="match status" value="1"/>
</dbReference>
<evidence type="ECO:0000256" key="7">
    <source>
        <dbReference type="ARBA" id="ARBA00023186"/>
    </source>
</evidence>
<proteinExistence type="evidence at transcript level"/>
<evidence type="ECO:0000256" key="6">
    <source>
        <dbReference type="ARBA" id="ARBA00022840"/>
    </source>
</evidence>
<dbReference type="AlphaFoldDB" id="H9B9F7"/>
<dbReference type="NCBIfam" id="NF041082">
    <property type="entry name" value="thermosome_alpha"/>
    <property type="match status" value="1"/>
</dbReference>
<reference evidence="10" key="1">
    <citation type="journal article" date="2012" name="BMC Genomics">
        <title>Characterisation of full-length cDNA sequences provides insights into the Eimeria tenella transcriptome.</title>
        <authorList>
            <person name="Amiruddin N."/>
            <person name="Lee X.W."/>
            <person name="Blake D.P."/>
            <person name="Suzuki Y."/>
            <person name="Tay Y.L."/>
            <person name="Lim L.S."/>
            <person name="Tomley F.M."/>
            <person name="Watanabe J."/>
            <person name="Sugimoto C."/>
            <person name="Wan K.L."/>
        </authorList>
    </citation>
    <scope>NUCLEOTIDE SEQUENCE</scope>
    <source>
        <strain evidence="10">Houghton</strain>
    </source>
</reference>
<dbReference type="PROSITE" id="PS00995">
    <property type="entry name" value="TCP1_3"/>
    <property type="match status" value="1"/>
</dbReference>
<evidence type="ECO:0000256" key="3">
    <source>
        <dbReference type="ARBA" id="ARBA00014424"/>
    </source>
</evidence>
<evidence type="ECO:0000256" key="9">
    <source>
        <dbReference type="RuleBase" id="RU004187"/>
    </source>
</evidence>
<evidence type="ECO:0000256" key="5">
    <source>
        <dbReference type="ARBA" id="ARBA00022741"/>
    </source>
</evidence>
<evidence type="ECO:0000256" key="8">
    <source>
        <dbReference type="ARBA" id="ARBA00030049"/>
    </source>
</evidence>
<evidence type="ECO:0000256" key="4">
    <source>
        <dbReference type="ARBA" id="ARBA00022490"/>
    </source>
</evidence>
<sequence>MTLAIFGERQSGEDVRSANVAAVMAVANVLRSSLGPQGLDKMLVDDIGDVVVTNDGATILKQLEVQHPAAKVLVDLSDMQDREVGDGTTSVVLLAAELLRLSVQLIKDDLHPTAVIAGYRLAMKESVRYLKSRLSLPLQKLEMDFSLSVAKTSLASKFIAAENNFFPQLCCRAVHAVKTVTEKGETKYPVDSISILKTHGKSARDSELVDGFALKASRAAQGMPMVVKDAKIALLDFGLRQHRMQLGVSIQVTDPQALEKIRQKEKDIAMQRVKQVLQSGANVVITSQGIDDMCLKYFVEAGAIAVRRVSKKDLRRIAKATGGSVCVTLATLEGDEFLDPSCLGSCAEVSEERVGDWDYIFFRGCKAAKAATIVLRGANEYILDELERSLHDALCAVSRCLSCAAVCPGGGAVEAALSVYLEDFARTLGSREQLAVAAFAEALLVVPKTLALNAALDATELVARLRAAHAQQQSVGRELGSGSGAGSDPRELQGLDLVAGRLCSPLLAGVAEATFSKSKCLKFATEAAVTILRIDDFIRLAPEPERKERE</sequence>
<keyword evidence="6 9" id="KW-0067">ATP-binding</keyword>
<dbReference type="NCBIfam" id="NF041083">
    <property type="entry name" value="thermosome_beta"/>
    <property type="match status" value="1"/>
</dbReference>
<protein>
    <recommendedName>
        <fullName evidence="3">T-complex protein 1 subunit alpha</fullName>
    </recommendedName>
    <alternativeName>
        <fullName evidence="8">CCT-alpha</fullName>
    </alternativeName>
</protein>